<protein>
    <submittedName>
        <fullName evidence="3">Type 1 glutamine amidotransferase</fullName>
    </submittedName>
</protein>
<dbReference type="InterPro" id="IPR002818">
    <property type="entry name" value="DJ-1/PfpI"/>
</dbReference>
<dbReference type="Proteomes" id="UP001165488">
    <property type="component" value="Unassembled WGS sequence"/>
</dbReference>
<dbReference type="PROSITE" id="PS51276">
    <property type="entry name" value="PEPTIDASE_C56_PFPI"/>
    <property type="match status" value="1"/>
</dbReference>
<dbReference type="RefSeq" id="WP_241275719.1">
    <property type="nucleotide sequence ID" value="NZ_JAKZGS010000013.1"/>
</dbReference>
<name>A0ABS9URH0_9BACT</name>
<evidence type="ECO:0000313" key="4">
    <source>
        <dbReference type="Proteomes" id="UP001165488"/>
    </source>
</evidence>
<evidence type="ECO:0000259" key="2">
    <source>
        <dbReference type="Pfam" id="PF01965"/>
    </source>
</evidence>
<dbReference type="PANTHER" id="PTHR42733:SF12">
    <property type="entry name" value="PROTEINASE"/>
    <property type="match status" value="1"/>
</dbReference>
<dbReference type="Pfam" id="PF01965">
    <property type="entry name" value="DJ-1_PfpI"/>
    <property type="match status" value="1"/>
</dbReference>
<dbReference type="CDD" id="cd03134">
    <property type="entry name" value="GATase1_PfpI_like"/>
    <property type="match status" value="1"/>
</dbReference>
<dbReference type="NCBIfam" id="TIGR01382">
    <property type="entry name" value="PfpI"/>
    <property type="match status" value="1"/>
</dbReference>
<keyword evidence="3" id="KW-0315">Glutamine amidotransferase</keyword>
<keyword evidence="4" id="KW-1185">Reference proteome</keyword>
<dbReference type="InterPro" id="IPR006286">
    <property type="entry name" value="C56_PfpI-like"/>
</dbReference>
<dbReference type="Gene3D" id="3.40.50.880">
    <property type="match status" value="1"/>
</dbReference>
<dbReference type="InterPro" id="IPR029062">
    <property type="entry name" value="Class_I_gatase-like"/>
</dbReference>
<dbReference type="PANTHER" id="PTHR42733">
    <property type="entry name" value="DJ-1 PROTEIN"/>
    <property type="match status" value="1"/>
</dbReference>
<reference evidence="3" key="1">
    <citation type="submission" date="2022-03" db="EMBL/GenBank/DDBJ databases">
        <title>De novo assembled genomes of Belliella spp. (Cyclobacteriaceae) strains.</title>
        <authorList>
            <person name="Szabo A."/>
            <person name="Korponai K."/>
            <person name="Felfoldi T."/>
        </authorList>
    </citation>
    <scope>NUCLEOTIDE SEQUENCE</scope>
    <source>
        <strain evidence="3">DSM 107340</strain>
    </source>
</reference>
<feature type="domain" description="DJ-1/PfpI" evidence="2">
    <location>
        <begin position="7"/>
        <end position="174"/>
    </location>
</feature>
<accession>A0ABS9URH0</accession>
<proteinExistence type="inferred from homology"/>
<comment type="similarity">
    <text evidence="1">Belongs to the peptidase C56 family.</text>
</comment>
<comment type="caution">
    <text evidence="3">The sequence shown here is derived from an EMBL/GenBank/DDBJ whole genome shotgun (WGS) entry which is preliminary data.</text>
</comment>
<dbReference type="SUPFAM" id="SSF52317">
    <property type="entry name" value="Class I glutamine amidotransferase-like"/>
    <property type="match status" value="1"/>
</dbReference>
<gene>
    <name evidence="3" type="ORF">MM236_14525</name>
</gene>
<evidence type="ECO:0000256" key="1">
    <source>
        <dbReference type="ARBA" id="ARBA00008542"/>
    </source>
</evidence>
<evidence type="ECO:0000313" key="3">
    <source>
        <dbReference type="EMBL" id="MCH7399217.1"/>
    </source>
</evidence>
<sequence length="186" mass="20564">MENLKNKKVAILATDGFEQSELSSPLENLKKLGVKVDIVAPKPGKIKGWKDGNWADSFEVDKSIDDVSAMDYDALVLPGGTLNPDKLRANEKAINFIKSFFDEKKTVAAICHGPQLLINAEVVENRKLTSFHSIKLDLINAGAKWVDQEVVEDQGLITSRTPEDLPAFNKRLIEVLGKAETNSFDQ</sequence>
<organism evidence="3 4">
    <name type="scientific">Belliella calami</name>
    <dbReference type="NCBI Taxonomy" id="2923436"/>
    <lineage>
        <taxon>Bacteria</taxon>
        <taxon>Pseudomonadati</taxon>
        <taxon>Bacteroidota</taxon>
        <taxon>Cytophagia</taxon>
        <taxon>Cytophagales</taxon>
        <taxon>Cyclobacteriaceae</taxon>
        <taxon>Belliella</taxon>
    </lineage>
</organism>
<dbReference type="EMBL" id="JAKZGS010000013">
    <property type="protein sequence ID" value="MCH7399217.1"/>
    <property type="molecule type" value="Genomic_DNA"/>
</dbReference>